<dbReference type="GO" id="GO:0008654">
    <property type="term" value="P:phospholipid biosynthetic process"/>
    <property type="evidence" value="ECO:0007669"/>
    <property type="project" value="InterPro"/>
</dbReference>
<dbReference type="EMBL" id="CAEZUJ010000003">
    <property type="protein sequence ID" value="CAB4590676.1"/>
    <property type="molecule type" value="Genomic_DNA"/>
</dbReference>
<feature type="transmembrane region" description="Helical" evidence="1">
    <location>
        <begin position="144"/>
        <end position="161"/>
    </location>
</feature>
<proteinExistence type="predicted"/>
<dbReference type="EMBL" id="CAEZXH010000005">
    <property type="protein sequence ID" value="CAB4675890.1"/>
    <property type="molecule type" value="Genomic_DNA"/>
</dbReference>
<dbReference type="AlphaFoldDB" id="A0A6J6FNQ6"/>
<keyword evidence="1" id="KW-1133">Transmembrane helix</keyword>
<keyword evidence="1" id="KW-0812">Transmembrane</keyword>
<organism evidence="2">
    <name type="scientific">freshwater metagenome</name>
    <dbReference type="NCBI Taxonomy" id="449393"/>
    <lineage>
        <taxon>unclassified sequences</taxon>
        <taxon>metagenomes</taxon>
        <taxon>ecological metagenomes</taxon>
    </lineage>
</organism>
<evidence type="ECO:0000313" key="2">
    <source>
        <dbReference type="EMBL" id="CAB4590676.1"/>
    </source>
</evidence>
<feature type="transmembrane region" description="Helical" evidence="1">
    <location>
        <begin position="53"/>
        <end position="71"/>
    </location>
</feature>
<dbReference type="GO" id="GO:0016780">
    <property type="term" value="F:phosphotransferase activity, for other substituted phosphate groups"/>
    <property type="evidence" value="ECO:0007669"/>
    <property type="project" value="InterPro"/>
</dbReference>
<dbReference type="Pfam" id="PF01066">
    <property type="entry name" value="CDP-OH_P_transf"/>
    <property type="match status" value="1"/>
</dbReference>
<sequence length="263" mass="29107">MQRISISELREISQPASITGRTNAEHWTADLYLRKISPYLTRLLISTRISPNGVTWLMIVTGISTGLALLIPGYKGILLALFLSQLQMLWDCCDGELARWKKKFSPAGIFLDTIGHYSAEATIVLMLGLRAANWPADPLNESNYPFFGALIAIIVILNKVLNDAVHVAKFFTGGTRNKDDREIGKPKSSLLSNVRSVARFFPLHRIFHSVEMTIVISLASAIGYLTNQDNSLQLLINWVLPVSIIVLVGHLIAILSSRKLNAA</sequence>
<feature type="transmembrane region" description="Helical" evidence="1">
    <location>
        <begin position="206"/>
        <end position="226"/>
    </location>
</feature>
<dbReference type="EMBL" id="CAEZYJ010000141">
    <property type="protein sequence ID" value="CAB4724976.1"/>
    <property type="molecule type" value="Genomic_DNA"/>
</dbReference>
<dbReference type="GO" id="GO:0016020">
    <property type="term" value="C:membrane"/>
    <property type="evidence" value="ECO:0007669"/>
    <property type="project" value="InterPro"/>
</dbReference>
<dbReference type="InterPro" id="IPR000462">
    <property type="entry name" value="CDP-OH_P_trans"/>
</dbReference>
<reference evidence="2" key="1">
    <citation type="submission" date="2020-05" db="EMBL/GenBank/DDBJ databases">
        <authorList>
            <person name="Chiriac C."/>
            <person name="Salcher M."/>
            <person name="Ghai R."/>
            <person name="Kavagutti S V."/>
        </authorList>
    </citation>
    <scope>NUCLEOTIDE SEQUENCE</scope>
</reference>
<evidence type="ECO:0000256" key="1">
    <source>
        <dbReference type="SAM" id="Phobius"/>
    </source>
</evidence>
<evidence type="ECO:0000313" key="5">
    <source>
        <dbReference type="EMBL" id="CAB4772435.1"/>
    </source>
</evidence>
<dbReference type="InterPro" id="IPR043130">
    <property type="entry name" value="CDP-OH_PTrfase_TM_dom"/>
</dbReference>
<dbReference type="EMBL" id="CAEZZS010000013">
    <property type="protein sequence ID" value="CAB4772435.1"/>
    <property type="molecule type" value="Genomic_DNA"/>
</dbReference>
<evidence type="ECO:0000313" key="6">
    <source>
        <dbReference type="EMBL" id="CAB4855008.1"/>
    </source>
</evidence>
<evidence type="ECO:0000313" key="3">
    <source>
        <dbReference type="EMBL" id="CAB4675890.1"/>
    </source>
</evidence>
<feature type="transmembrane region" description="Helical" evidence="1">
    <location>
        <begin position="232"/>
        <end position="255"/>
    </location>
</feature>
<name>A0A6J6FNQ6_9ZZZZ</name>
<accession>A0A6J6FNQ6</accession>
<gene>
    <name evidence="2" type="ORF">UFOPK1811_00145</name>
    <name evidence="3" type="ORF">UFOPK2360_00170</name>
    <name evidence="4" type="ORF">UFOPK2659_00908</name>
    <name evidence="5" type="ORF">UFOPK2922_00434</name>
    <name evidence="6" type="ORF">UFOPK3306_00009</name>
</gene>
<protein>
    <submittedName>
        <fullName evidence="2">Unannotated protein</fullName>
    </submittedName>
</protein>
<keyword evidence="1" id="KW-0472">Membrane</keyword>
<dbReference type="EMBL" id="CAFBLI010000001">
    <property type="protein sequence ID" value="CAB4855008.1"/>
    <property type="molecule type" value="Genomic_DNA"/>
</dbReference>
<dbReference type="Gene3D" id="1.20.120.1760">
    <property type="match status" value="1"/>
</dbReference>
<evidence type="ECO:0000313" key="4">
    <source>
        <dbReference type="EMBL" id="CAB4724976.1"/>
    </source>
</evidence>